<proteinExistence type="inferred from homology"/>
<keyword evidence="3" id="KW-0540">Nuclease</keyword>
<dbReference type="NCBIfam" id="TIGR02116">
    <property type="entry name" value="toxin_Txe_YoeB"/>
    <property type="match status" value="1"/>
</dbReference>
<evidence type="ECO:0000313" key="7">
    <source>
        <dbReference type="EMBL" id="WWO37794.1"/>
    </source>
</evidence>
<gene>
    <name evidence="7" type="ORF">QNA12_14780</name>
</gene>
<evidence type="ECO:0000256" key="4">
    <source>
        <dbReference type="ARBA" id="ARBA00022759"/>
    </source>
</evidence>
<evidence type="ECO:0000256" key="5">
    <source>
        <dbReference type="ARBA" id="ARBA00022801"/>
    </source>
</evidence>
<keyword evidence="5" id="KW-0378">Hydrolase</keyword>
<dbReference type="Proteomes" id="UP001379444">
    <property type="component" value="Chromosome"/>
</dbReference>
<dbReference type="Gene3D" id="3.30.2310.20">
    <property type="entry name" value="RelE-like"/>
    <property type="match status" value="1"/>
</dbReference>
<organism evidence="7 8">
    <name type="scientific">Pectobacterium cacticida</name>
    <dbReference type="NCBI Taxonomy" id="69221"/>
    <lineage>
        <taxon>Bacteria</taxon>
        <taxon>Pseudomonadati</taxon>
        <taxon>Pseudomonadota</taxon>
        <taxon>Gammaproteobacteria</taxon>
        <taxon>Enterobacterales</taxon>
        <taxon>Pectobacteriaceae</taxon>
        <taxon>Pectobacterium</taxon>
    </lineage>
</organism>
<dbReference type="Pfam" id="PF06769">
    <property type="entry name" value="YoeB_toxin"/>
    <property type="match status" value="1"/>
</dbReference>
<dbReference type="RefSeq" id="WP_264498146.1">
    <property type="nucleotide sequence ID" value="NZ_CP109947.1"/>
</dbReference>
<name>A0ABZ2G7L8_9GAMM</name>
<sequence length="89" mass="10520">MKLLWTENAWQDYLYWQENDPGMVTKINDLIKDTKRSPFKGLGKPEPLKGDISGFWSRRISGEHRFVYRVSGKGEAQQLDVVQCRFHYK</sequence>
<accession>A0ABZ2G7L8</accession>
<keyword evidence="2" id="KW-1277">Toxin-antitoxin system</keyword>
<evidence type="ECO:0000256" key="1">
    <source>
        <dbReference type="ARBA" id="ARBA00008172"/>
    </source>
</evidence>
<comment type="similarity">
    <text evidence="1">Belongs to the YoeB family.</text>
</comment>
<protein>
    <recommendedName>
        <fullName evidence="6">Putative mRNA interferase YoeB</fullName>
    </recommendedName>
</protein>
<evidence type="ECO:0000256" key="2">
    <source>
        <dbReference type="ARBA" id="ARBA00022649"/>
    </source>
</evidence>
<keyword evidence="8" id="KW-1185">Reference proteome</keyword>
<dbReference type="InterPro" id="IPR035093">
    <property type="entry name" value="RelE/ParE_toxin_dom_sf"/>
</dbReference>
<dbReference type="InterPro" id="IPR009614">
    <property type="entry name" value="YoeB_toxin"/>
</dbReference>
<dbReference type="PANTHER" id="PTHR38039">
    <property type="entry name" value="TOXIN YOEB"/>
    <property type="match status" value="1"/>
</dbReference>
<reference evidence="7 8" key="1">
    <citation type="journal article" date="2024" name="Front. Plant Sci.">
        <title>Comprehensive phenomic and genomic studies of the species, Pectobacterium cacticida and proposal for reclassification as Alcorniella cacticida comb. nov.</title>
        <authorList>
            <person name="Jonca J."/>
            <person name="Pirhonen M."/>
            <person name="Waleron M.M."/>
            <person name="Gawor J."/>
            <person name="Mrozik A."/>
            <person name="Smoktunowicz M."/>
            <person name="Waleron K."/>
            <person name="Waleron M."/>
        </authorList>
    </citation>
    <scope>NUCLEOTIDE SEQUENCE [LARGE SCALE GENOMIC DNA]</scope>
    <source>
        <strain evidence="7 8">DPMP6</strain>
    </source>
</reference>
<evidence type="ECO:0000313" key="8">
    <source>
        <dbReference type="Proteomes" id="UP001379444"/>
    </source>
</evidence>
<evidence type="ECO:0000256" key="3">
    <source>
        <dbReference type="ARBA" id="ARBA00022722"/>
    </source>
</evidence>
<dbReference type="EMBL" id="CP125967">
    <property type="protein sequence ID" value="WWO37794.1"/>
    <property type="molecule type" value="Genomic_DNA"/>
</dbReference>
<keyword evidence="4" id="KW-0255">Endonuclease</keyword>
<dbReference type="SUPFAM" id="SSF143011">
    <property type="entry name" value="RelE-like"/>
    <property type="match status" value="1"/>
</dbReference>
<dbReference type="PANTHER" id="PTHR38039:SF1">
    <property type="entry name" value="TOXIN YOEB"/>
    <property type="match status" value="1"/>
</dbReference>
<evidence type="ECO:0000256" key="6">
    <source>
        <dbReference type="ARBA" id="ARBA00030388"/>
    </source>
</evidence>